<dbReference type="PANTHER" id="PTHR31580">
    <property type="entry name" value="FILAMENT-LIKE PLANT PROTEIN 4"/>
    <property type="match status" value="1"/>
</dbReference>
<feature type="region of interest" description="Disordered" evidence="1">
    <location>
        <begin position="1"/>
        <end position="41"/>
    </location>
</feature>
<proteinExistence type="predicted"/>
<name>A0ABU6RP17_9FABA</name>
<gene>
    <name evidence="2" type="ORF">PIB30_072475</name>
</gene>
<sequence>MMNTMQTESLGSGSDSDRHSDELNQSPDITSEDMASAEDANEIVHSLEVTSNLRHNVKYSALEEDQNEAKDDVTNIKDKDLTYGLRNISEKLSAALVNVSSKEDLVKLHAEVAEEAIAGTYIEIIVMIGSYMLVLF</sequence>
<dbReference type="Proteomes" id="UP001341840">
    <property type="component" value="Unassembled WGS sequence"/>
</dbReference>
<comment type="caution">
    <text evidence="2">The sequence shown here is derived from an EMBL/GenBank/DDBJ whole genome shotgun (WGS) entry which is preliminary data.</text>
</comment>
<reference evidence="2 3" key="1">
    <citation type="journal article" date="2023" name="Plants (Basel)">
        <title>Bridging the Gap: Combining Genomics and Transcriptomics Approaches to Understand Stylosanthes scabra, an Orphan Legume from the Brazilian Caatinga.</title>
        <authorList>
            <person name="Ferreira-Neto J.R.C."/>
            <person name="da Silva M.D."/>
            <person name="Binneck E."/>
            <person name="de Melo N.F."/>
            <person name="da Silva R.H."/>
            <person name="de Melo A.L.T.M."/>
            <person name="Pandolfi V."/>
            <person name="Bustamante F.O."/>
            <person name="Brasileiro-Vidal A.C."/>
            <person name="Benko-Iseppon A.M."/>
        </authorList>
    </citation>
    <scope>NUCLEOTIDE SEQUENCE [LARGE SCALE GENOMIC DNA]</scope>
    <source>
        <tissue evidence="2">Leaves</tissue>
    </source>
</reference>
<accession>A0ABU6RP17</accession>
<evidence type="ECO:0000313" key="2">
    <source>
        <dbReference type="EMBL" id="MED6125848.1"/>
    </source>
</evidence>
<evidence type="ECO:0000256" key="1">
    <source>
        <dbReference type="SAM" id="MobiDB-lite"/>
    </source>
</evidence>
<protein>
    <submittedName>
        <fullName evidence="2">Uncharacterized protein</fullName>
    </submittedName>
</protein>
<organism evidence="2 3">
    <name type="scientific">Stylosanthes scabra</name>
    <dbReference type="NCBI Taxonomy" id="79078"/>
    <lineage>
        <taxon>Eukaryota</taxon>
        <taxon>Viridiplantae</taxon>
        <taxon>Streptophyta</taxon>
        <taxon>Embryophyta</taxon>
        <taxon>Tracheophyta</taxon>
        <taxon>Spermatophyta</taxon>
        <taxon>Magnoliopsida</taxon>
        <taxon>eudicotyledons</taxon>
        <taxon>Gunneridae</taxon>
        <taxon>Pentapetalae</taxon>
        <taxon>rosids</taxon>
        <taxon>fabids</taxon>
        <taxon>Fabales</taxon>
        <taxon>Fabaceae</taxon>
        <taxon>Papilionoideae</taxon>
        <taxon>50 kb inversion clade</taxon>
        <taxon>dalbergioids sensu lato</taxon>
        <taxon>Dalbergieae</taxon>
        <taxon>Pterocarpus clade</taxon>
        <taxon>Stylosanthes</taxon>
    </lineage>
</organism>
<feature type="compositionally biased region" description="Polar residues" evidence="1">
    <location>
        <begin position="1"/>
        <end position="14"/>
    </location>
</feature>
<evidence type="ECO:0000313" key="3">
    <source>
        <dbReference type="Proteomes" id="UP001341840"/>
    </source>
</evidence>
<dbReference type="PANTHER" id="PTHR31580:SF5">
    <property type="entry name" value="FILAMENT-LIKE PLANT PROTEIN 1-RELATED"/>
    <property type="match status" value="1"/>
</dbReference>
<dbReference type="EMBL" id="JASCZI010031067">
    <property type="protein sequence ID" value="MED6125848.1"/>
    <property type="molecule type" value="Genomic_DNA"/>
</dbReference>
<keyword evidence="3" id="KW-1185">Reference proteome</keyword>